<dbReference type="Gene3D" id="3.60.20.10">
    <property type="entry name" value="Glutamine Phosphoribosylpyrophosphate, subunit 1, domain 1"/>
    <property type="match status" value="1"/>
</dbReference>
<feature type="binding site" evidence="6">
    <location>
        <position position="324"/>
    </location>
    <ligand>
        <name>Ca(2+)</name>
        <dbReference type="ChEBI" id="CHEBI:29108"/>
    </ligand>
</feature>
<organism evidence="8 9">
    <name type="scientific">Woeseia oceani</name>
    <dbReference type="NCBI Taxonomy" id="1548547"/>
    <lineage>
        <taxon>Bacteria</taxon>
        <taxon>Pseudomonadati</taxon>
        <taxon>Pseudomonadota</taxon>
        <taxon>Gammaproteobacteria</taxon>
        <taxon>Woeseiales</taxon>
        <taxon>Woeseiaceae</taxon>
        <taxon>Woeseia</taxon>
    </lineage>
</organism>
<sequence length="766" mass="86095">MKFLTLLSLVFSATAFADEPRQFTAKGLQQPAEILIDRWGIPHIYAGTHYDAFFVQGWNAARDRLWQIDLWRLRGLGRLSAVLGPDYVAQDRASRLFLYRGDMYREWLSYGSDAKEIATAFTAGINAYIDLLNSRPDLLPPEFELLNYKPQKWQADDVVRIRGHGLWRNAASEIKRARLACTGDLDASEYWRPLEPAWTTKIPDGLNPCDIPDDVLLDYELATAPVVFNDAKKAVLLSRAKSEDTSLGSNNWAVAPERTSTGRPILADDPHRGHAVPSLRYIAHLVAPDLNVIGAGEPALPGISIGHNERIAFGLTIFPIDQEDVYVYERSADGNSYRYGKQQEDVTDIHETIKVRGGKDVDVRLRFTRHGPIVAETDTQFYAVRAAWLDAGMAPYFGSVEYMRANNWREFLAALNRWGAPSENQVYADIDGNIGYKPAGLFPRRVGFDGLLPVPGDGRYEWDGYHDMDVLPVEYNPARGYTGSANSNNLPADYPISKYPLGFEWSAPWRYQRLWEVLADDDKHTLENSLALQRDYHSVLARQLVTAIPADDRQAAARMLREWDATLTPDSAPAALYNVWLHRHLRPALSSMLATKMSTIAISLDTRAILRVLDEEQTDAIVSVTLRNAWNETAALLGTSSDQWRWGDLHRMRFQHPLIHLADKKLRASMTYPDYARGGSSNTTNNTGFNPADFSVRSGASFRMVLDVGNWDAARMTNAPGQSGDPRSPFYGNLLEGWAVDSSFPMLYSRAAVEKNTLEIIRLRPE</sequence>
<keyword evidence="3" id="KW-0865">Zymogen</keyword>
<protein>
    <recommendedName>
        <fullName evidence="10">PbsX family transcriptional regulator</fullName>
    </recommendedName>
</protein>
<keyword evidence="6" id="KW-0479">Metal-binding</keyword>
<dbReference type="PANTHER" id="PTHR34218:SF4">
    <property type="entry name" value="ACYL-HOMOSERINE LACTONE ACYLASE QUIP"/>
    <property type="match status" value="1"/>
</dbReference>
<dbReference type="InterPro" id="IPR023343">
    <property type="entry name" value="Penicillin_amidase_dom1"/>
</dbReference>
<evidence type="ECO:0000256" key="7">
    <source>
        <dbReference type="SAM" id="SignalP"/>
    </source>
</evidence>
<accession>A0A193LFD8</accession>
<dbReference type="InterPro" id="IPR014395">
    <property type="entry name" value="Pen/GL7ACA/AHL_acylase"/>
</dbReference>
<dbReference type="Gene3D" id="2.30.120.10">
    <property type="match status" value="1"/>
</dbReference>
<dbReference type="RefSeq" id="WP_068615361.1">
    <property type="nucleotide sequence ID" value="NZ_CP016268.1"/>
</dbReference>
<dbReference type="PANTHER" id="PTHR34218">
    <property type="entry name" value="PEPTIDASE S45 PENICILLIN AMIDASE"/>
    <property type="match status" value="1"/>
</dbReference>
<dbReference type="InterPro" id="IPR029055">
    <property type="entry name" value="Ntn_hydrolases_N"/>
</dbReference>
<name>A0A193LFD8_9GAMM</name>
<keyword evidence="9" id="KW-1185">Reference proteome</keyword>
<evidence type="ECO:0000313" key="9">
    <source>
        <dbReference type="Proteomes" id="UP000092695"/>
    </source>
</evidence>
<keyword evidence="6" id="KW-0106">Calcium</keyword>
<dbReference type="OrthoDB" id="9760084at2"/>
<comment type="cofactor">
    <cofactor evidence="6">
        <name>Ca(2+)</name>
        <dbReference type="ChEBI" id="CHEBI:29108"/>
    </cofactor>
    <text evidence="6">Binds 1 Ca(2+) ion per dimer.</text>
</comment>
<dbReference type="KEGG" id="woc:BA177_08420"/>
<comment type="similarity">
    <text evidence="1">Belongs to the peptidase S45 family.</text>
</comment>
<dbReference type="EMBL" id="CP016268">
    <property type="protein sequence ID" value="ANO51222.1"/>
    <property type="molecule type" value="Genomic_DNA"/>
</dbReference>
<dbReference type="Gene3D" id="1.10.1400.10">
    <property type="match status" value="1"/>
</dbReference>
<dbReference type="Pfam" id="PF01804">
    <property type="entry name" value="Penicil_amidase"/>
    <property type="match status" value="1"/>
</dbReference>
<dbReference type="GO" id="GO:0017000">
    <property type="term" value="P:antibiotic biosynthetic process"/>
    <property type="evidence" value="ECO:0007669"/>
    <property type="project" value="InterPro"/>
</dbReference>
<dbReference type="InterPro" id="IPR043147">
    <property type="entry name" value="Penicillin_amidase_A-knob"/>
</dbReference>
<evidence type="ECO:0000256" key="2">
    <source>
        <dbReference type="ARBA" id="ARBA00022801"/>
    </source>
</evidence>
<feature type="signal peptide" evidence="7">
    <location>
        <begin position="1"/>
        <end position="17"/>
    </location>
</feature>
<dbReference type="CDD" id="cd03747">
    <property type="entry name" value="Ntn_PGA_like"/>
    <property type="match status" value="1"/>
</dbReference>
<dbReference type="STRING" id="1548547.BA177_08420"/>
<evidence type="ECO:0000256" key="1">
    <source>
        <dbReference type="ARBA" id="ARBA00006586"/>
    </source>
</evidence>
<evidence type="ECO:0000313" key="8">
    <source>
        <dbReference type="EMBL" id="ANO51222.1"/>
    </source>
</evidence>
<evidence type="ECO:0008006" key="10">
    <source>
        <dbReference type="Google" id="ProtNLM"/>
    </source>
</evidence>
<evidence type="ECO:0000256" key="5">
    <source>
        <dbReference type="PIRSR" id="PIRSR001227-1"/>
    </source>
</evidence>
<feature type="binding site" evidence="6">
    <location>
        <position position="321"/>
    </location>
    <ligand>
        <name>Ca(2+)</name>
        <dbReference type="ChEBI" id="CHEBI:29108"/>
    </ligand>
</feature>
<dbReference type="Gene3D" id="1.10.439.10">
    <property type="entry name" value="Penicillin Amidohydrolase, domain 1"/>
    <property type="match status" value="1"/>
</dbReference>
<feature type="chain" id="PRO_5008260152" description="PbsX family transcriptional regulator" evidence="7">
    <location>
        <begin position="18"/>
        <end position="766"/>
    </location>
</feature>
<dbReference type="InterPro" id="IPR002692">
    <property type="entry name" value="S45"/>
</dbReference>
<feature type="binding site" evidence="6">
    <location>
        <position position="173"/>
    </location>
    <ligand>
        <name>Ca(2+)</name>
        <dbReference type="ChEBI" id="CHEBI:29108"/>
    </ligand>
</feature>
<comment type="subunit">
    <text evidence="4">Heterodimer of an alpha subunit and a beta subunit processed from the same precursor.</text>
</comment>
<dbReference type="Proteomes" id="UP000092695">
    <property type="component" value="Chromosome"/>
</dbReference>
<evidence type="ECO:0000256" key="3">
    <source>
        <dbReference type="ARBA" id="ARBA00023145"/>
    </source>
</evidence>
<dbReference type="AlphaFoldDB" id="A0A193LFD8"/>
<evidence type="ECO:0000256" key="6">
    <source>
        <dbReference type="PIRSR" id="PIRSR001227-2"/>
    </source>
</evidence>
<feature type="active site" description="Nucleophile" evidence="5">
    <location>
        <position position="249"/>
    </location>
</feature>
<dbReference type="GO" id="GO:0016811">
    <property type="term" value="F:hydrolase activity, acting on carbon-nitrogen (but not peptide) bonds, in linear amides"/>
    <property type="evidence" value="ECO:0007669"/>
    <property type="project" value="InterPro"/>
</dbReference>
<dbReference type="GO" id="GO:0046872">
    <property type="term" value="F:metal ion binding"/>
    <property type="evidence" value="ECO:0007669"/>
    <property type="project" value="UniProtKB-KW"/>
</dbReference>
<dbReference type="PIRSF" id="PIRSF001227">
    <property type="entry name" value="Pen_acylase"/>
    <property type="match status" value="1"/>
</dbReference>
<gene>
    <name evidence="8" type="ORF">BA177_08420</name>
</gene>
<dbReference type="InterPro" id="IPR043146">
    <property type="entry name" value="Penicillin_amidase_N_B-knob"/>
</dbReference>
<dbReference type="SUPFAM" id="SSF56235">
    <property type="entry name" value="N-terminal nucleophile aminohydrolases (Ntn hydrolases)"/>
    <property type="match status" value="1"/>
</dbReference>
<evidence type="ECO:0000256" key="4">
    <source>
        <dbReference type="ARBA" id="ARBA00038735"/>
    </source>
</evidence>
<reference evidence="8 9" key="1">
    <citation type="submission" date="2016-06" db="EMBL/GenBank/DDBJ databases">
        <title>Complete genome sequence of a deep-branching marine Gamma Proteobacterium Woeseia oceani type strain XK5.</title>
        <authorList>
            <person name="Mu D."/>
            <person name="Du Z."/>
        </authorList>
    </citation>
    <scope>NUCLEOTIDE SEQUENCE [LARGE SCALE GENOMIC DNA]</scope>
    <source>
        <strain evidence="8 9">XK5</strain>
    </source>
</reference>
<proteinExistence type="inferred from homology"/>
<keyword evidence="7" id="KW-0732">Signal</keyword>
<keyword evidence="2" id="KW-0378">Hydrolase</keyword>